<evidence type="ECO:0000259" key="1">
    <source>
        <dbReference type="Pfam" id="PF00691"/>
    </source>
</evidence>
<name>A0A8J6QID1_9GAMM</name>
<dbReference type="RefSeq" id="WP_191144219.1">
    <property type="nucleotide sequence ID" value="NZ_JACXAF010000007.1"/>
</dbReference>
<gene>
    <name evidence="2" type="ORF">IC617_06690</name>
</gene>
<sequence>MSNPIIINHNALIEELEQAFAMLLQQIRMRATGRKLPEQLHFTFLLANFPVGSSELPEASLASIEHFCHRVMSDRALSIDSLIGHASQTGPEATNAQLASQRAQAVRHQLQLYGIYPPPVIVAEGSTIPIEQAPGQELGINRSVELNCWYDFSVYRFGSFDDPEPEKVRRLVDIWDRKPQNIPDQELETIFTDFREEDMSRFENSQHRLFIIASIVNLALERGIRRAPNQSLQQILEWGHQGIQLDLREASATHENNKSCALLRDAERIVEVAKYTVKSRFDGFGTAIVVAPTYDALKSHAWSYYDLTKEVDSWWVGDEAAEGSTFLLDYMATTDSLPSRPGGLLYVFLGAYYGERLNQNEAFMPFEILESDLQAARQAGLSVDG</sequence>
<organism evidence="2 3">
    <name type="scientific">Neiella litorisoli</name>
    <dbReference type="NCBI Taxonomy" id="2771431"/>
    <lineage>
        <taxon>Bacteria</taxon>
        <taxon>Pseudomonadati</taxon>
        <taxon>Pseudomonadota</taxon>
        <taxon>Gammaproteobacteria</taxon>
        <taxon>Alteromonadales</taxon>
        <taxon>Echinimonadaceae</taxon>
        <taxon>Neiella</taxon>
    </lineage>
</organism>
<feature type="domain" description="OmpA-like" evidence="1">
    <location>
        <begin position="49"/>
        <end position="133"/>
    </location>
</feature>
<dbReference type="AlphaFoldDB" id="A0A8J6QID1"/>
<dbReference type="EMBL" id="JACXAF010000007">
    <property type="protein sequence ID" value="MBD1389112.1"/>
    <property type="molecule type" value="Genomic_DNA"/>
</dbReference>
<dbReference type="Gene3D" id="3.30.1330.60">
    <property type="entry name" value="OmpA-like domain"/>
    <property type="match status" value="1"/>
</dbReference>
<evidence type="ECO:0000313" key="2">
    <source>
        <dbReference type="EMBL" id="MBD1389112.1"/>
    </source>
</evidence>
<dbReference type="SUPFAM" id="SSF103088">
    <property type="entry name" value="OmpA-like"/>
    <property type="match status" value="1"/>
</dbReference>
<comment type="caution">
    <text evidence="2">The sequence shown here is derived from an EMBL/GenBank/DDBJ whole genome shotgun (WGS) entry which is preliminary data.</text>
</comment>
<proteinExistence type="predicted"/>
<accession>A0A8J6QID1</accession>
<dbReference type="Proteomes" id="UP000638014">
    <property type="component" value="Unassembled WGS sequence"/>
</dbReference>
<dbReference type="InterPro" id="IPR006665">
    <property type="entry name" value="OmpA-like"/>
</dbReference>
<evidence type="ECO:0000313" key="3">
    <source>
        <dbReference type="Proteomes" id="UP000638014"/>
    </source>
</evidence>
<dbReference type="Pfam" id="PF00691">
    <property type="entry name" value="OmpA"/>
    <property type="match status" value="1"/>
</dbReference>
<keyword evidence="3" id="KW-1185">Reference proteome</keyword>
<protein>
    <submittedName>
        <fullName evidence="2">OmpA family protein</fullName>
    </submittedName>
</protein>
<reference evidence="2" key="1">
    <citation type="submission" date="2020-09" db="EMBL/GenBank/DDBJ databases">
        <title>A novel bacterium of genus Neiella, isolated from South China Sea.</title>
        <authorList>
            <person name="Huang H."/>
            <person name="Mo K."/>
            <person name="Hu Y."/>
        </authorList>
    </citation>
    <scope>NUCLEOTIDE SEQUENCE</scope>
    <source>
        <strain evidence="2">HB171785</strain>
    </source>
</reference>
<dbReference type="InterPro" id="IPR036737">
    <property type="entry name" value="OmpA-like_sf"/>
</dbReference>